<keyword evidence="3" id="KW-1185">Reference proteome</keyword>
<name>A0A183PL05_9TREM</name>
<evidence type="ECO:0000313" key="2">
    <source>
        <dbReference type="EMBL" id="VDP67521.1"/>
    </source>
</evidence>
<dbReference type="EMBL" id="UZAL01035365">
    <property type="protein sequence ID" value="VDP67521.1"/>
    <property type="molecule type" value="Genomic_DNA"/>
</dbReference>
<sequence length="95" mass="11012">MGENKPDAGGGRNQEEMLEVDRTHIEVSTRLHHKASPHLESSKPNEEKRKTIEHIMPENGDWHEKNEHELYKTRKESSGQSGLWHGGQRAVLHWE</sequence>
<evidence type="ECO:0000313" key="3">
    <source>
        <dbReference type="Proteomes" id="UP000269396"/>
    </source>
</evidence>
<organism evidence="2 3">
    <name type="scientific">Schistosoma mattheei</name>
    <dbReference type="NCBI Taxonomy" id="31246"/>
    <lineage>
        <taxon>Eukaryota</taxon>
        <taxon>Metazoa</taxon>
        <taxon>Spiralia</taxon>
        <taxon>Lophotrochozoa</taxon>
        <taxon>Platyhelminthes</taxon>
        <taxon>Trematoda</taxon>
        <taxon>Digenea</taxon>
        <taxon>Strigeidida</taxon>
        <taxon>Schistosomatoidea</taxon>
        <taxon>Schistosomatidae</taxon>
        <taxon>Schistosoma</taxon>
    </lineage>
</organism>
<proteinExistence type="predicted"/>
<gene>
    <name evidence="2" type="ORF">SMTD_LOCUS15041</name>
</gene>
<dbReference type="Proteomes" id="UP000269396">
    <property type="component" value="Unassembled WGS sequence"/>
</dbReference>
<accession>A0A183PL05</accession>
<feature type="compositionally biased region" description="Basic and acidic residues" evidence="1">
    <location>
        <begin position="40"/>
        <end position="77"/>
    </location>
</feature>
<protein>
    <submittedName>
        <fullName evidence="2">Uncharacterized protein</fullName>
    </submittedName>
</protein>
<reference evidence="2 3" key="1">
    <citation type="submission" date="2018-11" db="EMBL/GenBank/DDBJ databases">
        <authorList>
            <consortium name="Pathogen Informatics"/>
        </authorList>
    </citation>
    <scope>NUCLEOTIDE SEQUENCE [LARGE SCALE GENOMIC DNA]</scope>
    <source>
        <strain>Denwood</strain>
        <strain evidence="3">Zambia</strain>
    </source>
</reference>
<evidence type="ECO:0000256" key="1">
    <source>
        <dbReference type="SAM" id="MobiDB-lite"/>
    </source>
</evidence>
<dbReference type="AlphaFoldDB" id="A0A183PL05"/>
<feature type="region of interest" description="Disordered" evidence="1">
    <location>
        <begin position="28"/>
        <end position="95"/>
    </location>
</feature>